<name>A0A168PPS4_ABSGL</name>
<dbReference type="OMA" id="MEDLECN"/>
<organism evidence="1">
    <name type="scientific">Absidia glauca</name>
    <name type="common">Pin mould</name>
    <dbReference type="NCBI Taxonomy" id="4829"/>
    <lineage>
        <taxon>Eukaryota</taxon>
        <taxon>Fungi</taxon>
        <taxon>Fungi incertae sedis</taxon>
        <taxon>Mucoromycota</taxon>
        <taxon>Mucoromycotina</taxon>
        <taxon>Mucoromycetes</taxon>
        <taxon>Mucorales</taxon>
        <taxon>Cunninghamellaceae</taxon>
        <taxon>Absidia</taxon>
    </lineage>
</organism>
<accession>A0A168PPS4</accession>
<dbReference type="AlphaFoldDB" id="A0A168PPS4"/>
<sequence length="250" mass="29055">MEDLECNLAGIKRKQEAESTQTTFIVPIFDEVVEEGSKLLLSTKVYDLRLQRQFTEKALKNLEEHARKKRKNGIIDLSNTTKGFQVNILGNKILVQLAKSLSYKQDFDEDWLKEVLKFTDLTKNLRNPTSTSKVYDNALSMKTNTDDMERQILKQHTMARHMLTEKYVDICSKMSILVKYWAPIFESYFCYHDDLFLQWGDTVSLDCKAADLDLRLDLRVVLKFEQDIEAMTGEVASRQATTTKKFMLIE</sequence>
<reference evidence="1" key="1">
    <citation type="submission" date="2016-04" db="EMBL/GenBank/DDBJ databases">
        <authorList>
            <person name="Evans L.H."/>
            <person name="Alamgir A."/>
            <person name="Owens N."/>
            <person name="Weber N.D."/>
            <person name="Virtaneva K."/>
            <person name="Barbian K."/>
            <person name="Babar A."/>
            <person name="Rosenke K."/>
        </authorList>
    </citation>
    <scope>NUCLEOTIDE SEQUENCE [LARGE SCALE GENOMIC DNA]</scope>
    <source>
        <strain evidence="1">CBS 101.48</strain>
    </source>
</reference>
<evidence type="ECO:0000313" key="2">
    <source>
        <dbReference type="Proteomes" id="UP000078561"/>
    </source>
</evidence>
<dbReference type="Proteomes" id="UP000078561">
    <property type="component" value="Unassembled WGS sequence"/>
</dbReference>
<protein>
    <submittedName>
        <fullName evidence="1">Uncharacterized protein</fullName>
    </submittedName>
</protein>
<evidence type="ECO:0000313" key="1">
    <source>
        <dbReference type="EMBL" id="SAM02755.1"/>
    </source>
</evidence>
<dbReference type="OrthoDB" id="10581610at2759"/>
<dbReference type="InParanoid" id="A0A168PPS4"/>
<dbReference type="EMBL" id="LT554016">
    <property type="protein sequence ID" value="SAM02755.1"/>
    <property type="molecule type" value="Genomic_DNA"/>
</dbReference>
<proteinExistence type="predicted"/>
<gene>
    <name evidence="1" type="primary">ABSGL_08571.1 scaffold 10421</name>
</gene>
<keyword evidence="2" id="KW-1185">Reference proteome</keyword>